<evidence type="ECO:0000313" key="1">
    <source>
        <dbReference type="EMBL" id="KMQ70817.1"/>
    </source>
</evidence>
<evidence type="ECO:0000313" key="2">
    <source>
        <dbReference type="Proteomes" id="UP000035900"/>
    </source>
</evidence>
<keyword evidence="2" id="KW-1185">Reference proteome</keyword>
<gene>
    <name evidence="1" type="ORF">ACM44_09265</name>
</gene>
<accession>A0A0J7IXT9</accession>
<protein>
    <submittedName>
        <fullName evidence="1">Uncharacterized protein</fullName>
    </submittedName>
</protein>
<dbReference type="EMBL" id="LFNG01000012">
    <property type="protein sequence ID" value="KMQ70817.1"/>
    <property type="molecule type" value="Genomic_DNA"/>
</dbReference>
<dbReference type="STRING" id="1304281.ACM44_09265"/>
<dbReference type="PATRIC" id="fig|1304281.5.peg.1994"/>
<reference evidence="1 2" key="1">
    <citation type="journal article" date="2004" name="Int. J. Syst. Evol. Microbiol.">
        <title>Kaistella koreensis gen. nov., sp. nov., a novel member of the Chryseobacterium-Bergeyella-Riemerella branch.</title>
        <authorList>
            <person name="Kim M.K."/>
            <person name="Im W.T."/>
            <person name="Shin Y.K."/>
            <person name="Lim J.H."/>
            <person name="Kim S.H."/>
            <person name="Lee B.C."/>
            <person name="Park M.Y."/>
            <person name="Lee K.Y."/>
            <person name="Lee S.T."/>
        </authorList>
    </citation>
    <scope>NUCLEOTIDE SEQUENCE [LARGE SCALE GENOMIC DNA]</scope>
    <source>
        <strain evidence="1 2">CCUG 49689</strain>
    </source>
</reference>
<comment type="caution">
    <text evidence="1">The sequence shown here is derived from an EMBL/GenBank/DDBJ whole genome shotgun (WGS) entry which is preliminary data.</text>
</comment>
<name>A0A0J7IXT9_9FLAO</name>
<proteinExistence type="predicted"/>
<organism evidence="1 2">
    <name type="scientific">Chryseobacterium koreense CCUG 49689</name>
    <dbReference type="NCBI Taxonomy" id="1304281"/>
    <lineage>
        <taxon>Bacteria</taxon>
        <taxon>Pseudomonadati</taxon>
        <taxon>Bacteroidota</taxon>
        <taxon>Flavobacteriia</taxon>
        <taxon>Flavobacteriales</taxon>
        <taxon>Weeksellaceae</taxon>
        <taxon>Chryseobacterium group</taxon>
        <taxon>Chryseobacterium</taxon>
    </lineage>
</organism>
<sequence length="67" mass="8169">MESKKYETVKFQMGYHKNGPQMIVKCKEIFIAQDEGIEEKDLNRRIFSLQQGSEKYWRRRIVERQIC</sequence>
<dbReference type="AlphaFoldDB" id="A0A0J7IXT9"/>
<dbReference type="Proteomes" id="UP000035900">
    <property type="component" value="Unassembled WGS sequence"/>
</dbReference>